<dbReference type="PANTHER" id="PTHR36529">
    <property type="entry name" value="SLL1095 PROTEIN"/>
    <property type="match status" value="1"/>
</dbReference>
<organism evidence="1">
    <name type="scientific">marine sediment metagenome</name>
    <dbReference type="NCBI Taxonomy" id="412755"/>
    <lineage>
        <taxon>unclassified sequences</taxon>
        <taxon>metagenomes</taxon>
        <taxon>ecological metagenomes</taxon>
    </lineage>
</organism>
<feature type="non-terminal residue" evidence="1">
    <location>
        <position position="1"/>
    </location>
</feature>
<dbReference type="AlphaFoldDB" id="A0A0F9LJE4"/>
<reference evidence="1" key="1">
    <citation type="journal article" date="2015" name="Nature">
        <title>Complex archaea that bridge the gap between prokaryotes and eukaryotes.</title>
        <authorList>
            <person name="Spang A."/>
            <person name="Saw J.H."/>
            <person name="Jorgensen S.L."/>
            <person name="Zaremba-Niedzwiedzka K."/>
            <person name="Martijn J."/>
            <person name="Lind A.E."/>
            <person name="van Eijk R."/>
            <person name="Schleper C."/>
            <person name="Guy L."/>
            <person name="Ettema T.J."/>
        </authorList>
    </citation>
    <scope>NUCLEOTIDE SEQUENCE</scope>
</reference>
<dbReference type="InterPro" id="IPR029044">
    <property type="entry name" value="Nucleotide-diphossugar_trans"/>
</dbReference>
<dbReference type="SUPFAM" id="SSF53448">
    <property type="entry name" value="Nucleotide-diphospho-sugar transferases"/>
    <property type="match status" value="1"/>
</dbReference>
<gene>
    <name evidence="1" type="ORF">LCGC14_1502350</name>
</gene>
<dbReference type="InterPro" id="IPR018641">
    <property type="entry name" value="Trfase_1_rSAM/seldom-assoc"/>
</dbReference>
<dbReference type="EMBL" id="LAZR01010920">
    <property type="protein sequence ID" value="KKM64340.1"/>
    <property type="molecule type" value="Genomic_DNA"/>
</dbReference>
<dbReference type="Pfam" id="PF09837">
    <property type="entry name" value="DUF2064"/>
    <property type="match status" value="1"/>
</dbReference>
<evidence type="ECO:0000313" key="1">
    <source>
        <dbReference type="EMBL" id="KKM64340.1"/>
    </source>
</evidence>
<comment type="caution">
    <text evidence="1">The sequence shown here is derived from an EMBL/GenBank/DDBJ whole genome shotgun (WGS) entry which is preliminary data.</text>
</comment>
<dbReference type="PANTHER" id="PTHR36529:SF1">
    <property type="entry name" value="GLYCOSYLTRANSFERASE"/>
    <property type="match status" value="1"/>
</dbReference>
<dbReference type="Gene3D" id="3.90.550.10">
    <property type="entry name" value="Spore Coat Polysaccharide Biosynthesis Protein SpsA, Chain A"/>
    <property type="match status" value="1"/>
</dbReference>
<accession>A0A0F9LJE4</accession>
<name>A0A0F9LJE4_9ZZZZ</name>
<proteinExistence type="predicted"/>
<sequence length="99" mass="10356">GPPGPRLIIGADIPGIRRRHIAAAFAALGPAQAVIGPASDGGYWLIGLDGVTPPPPTLFQATRWSTHDALADTLATLRDRRVALTHTLDDVDTATDLGR</sequence>
<evidence type="ECO:0008006" key="2">
    <source>
        <dbReference type="Google" id="ProtNLM"/>
    </source>
</evidence>
<protein>
    <recommendedName>
        <fullName evidence="2">DUF2064 domain-containing protein</fullName>
    </recommendedName>
</protein>